<dbReference type="Proteomes" id="UP000606935">
    <property type="component" value="Unassembled WGS sequence"/>
</dbReference>
<dbReference type="PRINTS" id="PR00811">
    <property type="entry name" value="BCTERIALGSPD"/>
</dbReference>
<feature type="region of interest" description="Disordered" evidence="5">
    <location>
        <begin position="386"/>
        <end position="416"/>
    </location>
</feature>
<evidence type="ECO:0000259" key="7">
    <source>
        <dbReference type="Pfam" id="PF00263"/>
    </source>
</evidence>
<evidence type="ECO:0000313" key="9">
    <source>
        <dbReference type="EMBL" id="GGO63627.1"/>
    </source>
</evidence>
<dbReference type="RefSeq" id="WP_188688720.1">
    <property type="nucleotide sequence ID" value="NZ_BMLS01000001.1"/>
</dbReference>
<reference evidence="9" key="1">
    <citation type="journal article" date="2014" name="Int. J. Syst. Evol. Microbiol.">
        <title>Complete genome sequence of Corynebacterium casei LMG S-19264T (=DSM 44701T), isolated from a smear-ripened cheese.</title>
        <authorList>
            <consortium name="US DOE Joint Genome Institute (JGI-PGF)"/>
            <person name="Walter F."/>
            <person name="Albersmeier A."/>
            <person name="Kalinowski J."/>
            <person name="Ruckert C."/>
        </authorList>
    </citation>
    <scope>NUCLEOTIDE SEQUENCE</scope>
    <source>
        <strain evidence="9">CGMCC 1.7086</strain>
    </source>
</reference>
<comment type="subcellular location">
    <subcellularLocation>
        <location evidence="1">Membrane</location>
    </subcellularLocation>
</comment>
<protein>
    <submittedName>
        <fullName evidence="9">Type II secretion system protein</fullName>
    </submittedName>
</protein>
<proteinExistence type="inferred from homology"/>
<dbReference type="InterPro" id="IPR038591">
    <property type="entry name" value="NolW-like_sf"/>
</dbReference>
<name>A0A917YT93_9ALTE</name>
<feature type="compositionally biased region" description="Polar residues" evidence="5">
    <location>
        <begin position="393"/>
        <end position="403"/>
    </location>
</feature>
<evidence type="ECO:0000256" key="5">
    <source>
        <dbReference type="SAM" id="MobiDB-lite"/>
    </source>
</evidence>
<dbReference type="GO" id="GO:0009306">
    <property type="term" value="P:protein secretion"/>
    <property type="evidence" value="ECO:0007669"/>
    <property type="project" value="InterPro"/>
</dbReference>
<dbReference type="Pfam" id="PF21305">
    <property type="entry name" value="type_II_gspD_N0"/>
    <property type="match status" value="1"/>
</dbReference>
<dbReference type="PROSITE" id="PS00875">
    <property type="entry name" value="T2SP_D"/>
    <property type="match status" value="1"/>
</dbReference>
<dbReference type="Pfam" id="PF00263">
    <property type="entry name" value="Secretin"/>
    <property type="match status" value="1"/>
</dbReference>
<evidence type="ECO:0000259" key="8">
    <source>
        <dbReference type="Pfam" id="PF21305"/>
    </source>
</evidence>
<comment type="similarity">
    <text evidence="4">Belongs to the bacterial secretin family.</text>
</comment>
<dbReference type="PANTHER" id="PTHR30332:SF25">
    <property type="entry name" value="SECRETIN XPSD"/>
    <property type="match status" value="1"/>
</dbReference>
<sequence>MLNNKRLPHTLNRSLLTILIASSLASCASMKGPAYQMAQNDDKIFSQPLRTPKVLPEDASTTLTESGQPTSIGIEVLKAPTLSVEQAAKEATDVVIPGLSDNNVSRLSFNNMPVGAFINEVFGNQLGLNFIIEPNIKNTPDLVTMRVTQAISEKDLYSLATQTLRSYGVTTYIRDKVLVFDFSEDASSGEVPLLVSGRALPEVPSSSRPIFYIYPLAAVSTPMVRSWLSQMFPKKELEIKEDSSRNALIFIGNRKVVEQALAATELLDKPSMSGMHSRVIRPNLSTATDLANNLEKVLSAQGYSVRQTAGISAIRLLPLDSVGQLVVFAQSDAVLRHIIEWAETLEKERHSNIEEGLFSYQVQSTQALHLVNILNSLGVANYNATNTTSNTSQSPKNVTSSADSIGGPQSGNTKGRYAVDDQLNTILYSGSGKDWLQVLPVIKSLDRPAPSVMVEIVLAEVSLTDSEQTGIEWITDLAIGGLSGSIGTREGLGLKSSGMNISLNSAGATRAVLNAFYKNNKANIRSRPRIMVKSGGEASIDVGNEIPVLTRSSQSTDNPDAAIISNISYRKTGVLLDVKPTVHASGFVDIEINQELSEAVSSEDGGDSDTPTILNRSLSTTVTLRDGGSVLLGGLISSNTSRNQQGVPILGKLPLLGKLFSTDAEEQIRTELMIMIIPYILSSPDEAEALTDELQRARIDSVSSTIVPQNVN</sequence>
<evidence type="ECO:0000256" key="6">
    <source>
        <dbReference type="SAM" id="SignalP"/>
    </source>
</evidence>
<feature type="signal peptide" evidence="6">
    <location>
        <begin position="1"/>
        <end position="28"/>
    </location>
</feature>
<organism evidence="9 10">
    <name type="scientific">Bowmanella pacifica</name>
    <dbReference type="NCBI Taxonomy" id="502051"/>
    <lineage>
        <taxon>Bacteria</taxon>
        <taxon>Pseudomonadati</taxon>
        <taxon>Pseudomonadota</taxon>
        <taxon>Gammaproteobacteria</taxon>
        <taxon>Alteromonadales</taxon>
        <taxon>Alteromonadaceae</taxon>
        <taxon>Bowmanella</taxon>
    </lineage>
</organism>
<evidence type="ECO:0000256" key="2">
    <source>
        <dbReference type="ARBA" id="ARBA00022692"/>
    </source>
</evidence>
<accession>A0A917YT93</accession>
<feature type="chain" id="PRO_5038077380" evidence="6">
    <location>
        <begin position="29"/>
        <end position="712"/>
    </location>
</feature>
<keyword evidence="10" id="KW-1185">Reference proteome</keyword>
<reference evidence="9" key="2">
    <citation type="submission" date="2020-09" db="EMBL/GenBank/DDBJ databases">
        <authorList>
            <person name="Sun Q."/>
            <person name="Zhou Y."/>
        </authorList>
    </citation>
    <scope>NUCLEOTIDE SEQUENCE</scope>
    <source>
        <strain evidence="9">CGMCC 1.7086</strain>
    </source>
</reference>
<keyword evidence="3" id="KW-0472">Membrane</keyword>
<dbReference type="InterPro" id="IPR001775">
    <property type="entry name" value="GspD/PilQ"/>
</dbReference>
<keyword evidence="2" id="KW-0812">Transmembrane</keyword>
<dbReference type="InterPro" id="IPR049371">
    <property type="entry name" value="GspD-like_N0"/>
</dbReference>
<dbReference type="AlphaFoldDB" id="A0A917YT93"/>
<dbReference type="PROSITE" id="PS51257">
    <property type="entry name" value="PROKAR_LIPOPROTEIN"/>
    <property type="match status" value="1"/>
</dbReference>
<comment type="caution">
    <text evidence="9">The sequence shown here is derived from an EMBL/GenBank/DDBJ whole genome shotgun (WGS) entry which is preliminary data.</text>
</comment>
<evidence type="ECO:0000313" key="10">
    <source>
        <dbReference type="Proteomes" id="UP000606935"/>
    </source>
</evidence>
<keyword evidence="6" id="KW-0732">Signal</keyword>
<dbReference type="GO" id="GO:0015627">
    <property type="term" value="C:type II protein secretion system complex"/>
    <property type="evidence" value="ECO:0007669"/>
    <property type="project" value="TreeGrafter"/>
</dbReference>
<dbReference type="InterPro" id="IPR004846">
    <property type="entry name" value="T2SS/T3SS_dom"/>
</dbReference>
<dbReference type="EMBL" id="BMLS01000001">
    <property type="protein sequence ID" value="GGO63627.1"/>
    <property type="molecule type" value="Genomic_DNA"/>
</dbReference>
<dbReference type="PANTHER" id="PTHR30332">
    <property type="entry name" value="PROBABLE GENERAL SECRETION PATHWAY PROTEIN D"/>
    <property type="match status" value="1"/>
</dbReference>
<evidence type="ECO:0000256" key="3">
    <source>
        <dbReference type="ARBA" id="ARBA00023136"/>
    </source>
</evidence>
<dbReference type="InterPro" id="IPR004845">
    <property type="entry name" value="T2SS_GspD_CS"/>
</dbReference>
<evidence type="ECO:0000256" key="4">
    <source>
        <dbReference type="RuleBase" id="RU004003"/>
    </source>
</evidence>
<evidence type="ECO:0000256" key="1">
    <source>
        <dbReference type="ARBA" id="ARBA00004370"/>
    </source>
</evidence>
<gene>
    <name evidence="9" type="ORF">GCM10010982_01100</name>
</gene>
<dbReference type="InterPro" id="IPR050810">
    <property type="entry name" value="Bact_Secretion_Sys_Channel"/>
</dbReference>
<feature type="domain" description="GspD-like N0" evidence="8">
    <location>
        <begin position="107"/>
        <end position="171"/>
    </location>
</feature>
<feature type="domain" description="Type II/III secretion system secretin-like" evidence="7">
    <location>
        <begin position="518"/>
        <end position="681"/>
    </location>
</feature>
<dbReference type="Gene3D" id="3.30.1370.120">
    <property type="match status" value="1"/>
</dbReference>
<dbReference type="GO" id="GO:0016020">
    <property type="term" value="C:membrane"/>
    <property type="evidence" value="ECO:0007669"/>
    <property type="project" value="UniProtKB-SubCell"/>
</dbReference>